<dbReference type="Proteomes" id="UP001275084">
    <property type="component" value="Unassembled WGS sequence"/>
</dbReference>
<organism evidence="2 3">
    <name type="scientific">Lasiosphaeria hispida</name>
    <dbReference type="NCBI Taxonomy" id="260671"/>
    <lineage>
        <taxon>Eukaryota</taxon>
        <taxon>Fungi</taxon>
        <taxon>Dikarya</taxon>
        <taxon>Ascomycota</taxon>
        <taxon>Pezizomycotina</taxon>
        <taxon>Sordariomycetes</taxon>
        <taxon>Sordariomycetidae</taxon>
        <taxon>Sordariales</taxon>
        <taxon>Lasiosphaeriaceae</taxon>
        <taxon>Lasiosphaeria</taxon>
    </lineage>
</organism>
<protein>
    <submittedName>
        <fullName evidence="2">Uncharacterized protein</fullName>
    </submittedName>
</protein>
<keyword evidence="1" id="KW-0812">Transmembrane</keyword>
<proteinExistence type="predicted"/>
<feature type="transmembrane region" description="Helical" evidence="1">
    <location>
        <begin position="145"/>
        <end position="164"/>
    </location>
</feature>
<sequence>MENLGLDNVNMKTNFHQVLIFPLYQPNPPLSCCVTILKMESSRNYTTFIFYYRPPGMAEQLLQRLANHALDEMSITRETQPIHQVNTRDDSQHPIIIRTMANGAFDMRARGGSLDLEQLDLVVRTVTEARVLEVKSRALEAKSRAICNMVVSVLAMAALALVAFRRQP</sequence>
<dbReference type="AlphaFoldDB" id="A0AAJ0HDY4"/>
<evidence type="ECO:0000313" key="3">
    <source>
        <dbReference type="Proteomes" id="UP001275084"/>
    </source>
</evidence>
<keyword evidence="1" id="KW-0472">Membrane</keyword>
<reference evidence="2" key="1">
    <citation type="journal article" date="2023" name="Mol. Phylogenet. Evol.">
        <title>Genome-scale phylogeny and comparative genomics of the fungal order Sordariales.</title>
        <authorList>
            <person name="Hensen N."/>
            <person name="Bonometti L."/>
            <person name="Westerberg I."/>
            <person name="Brannstrom I.O."/>
            <person name="Guillou S."/>
            <person name="Cros-Aarteil S."/>
            <person name="Calhoun S."/>
            <person name="Haridas S."/>
            <person name="Kuo A."/>
            <person name="Mondo S."/>
            <person name="Pangilinan J."/>
            <person name="Riley R."/>
            <person name="LaButti K."/>
            <person name="Andreopoulos B."/>
            <person name="Lipzen A."/>
            <person name="Chen C."/>
            <person name="Yan M."/>
            <person name="Daum C."/>
            <person name="Ng V."/>
            <person name="Clum A."/>
            <person name="Steindorff A."/>
            <person name="Ohm R.A."/>
            <person name="Martin F."/>
            <person name="Silar P."/>
            <person name="Natvig D.O."/>
            <person name="Lalanne C."/>
            <person name="Gautier V."/>
            <person name="Ament-Velasquez S.L."/>
            <person name="Kruys A."/>
            <person name="Hutchinson M.I."/>
            <person name="Powell A.J."/>
            <person name="Barry K."/>
            <person name="Miller A.N."/>
            <person name="Grigoriev I.V."/>
            <person name="Debuchy R."/>
            <person name="Gladieux P."/>
            <person name="Hiltunen Thoren M."/>
            <person name="Johannesson H."/>
        </authorList>
    </citation>
    <scope>NUCLEOTIDE SEQUENCE</scope>
    <source>
        <strain evidence="2">CBS 955.72</strain>
    </source>
</reference>
<keyword evidence="1" id="KW-1133">Transmembrane helix</keyword>
<evidence type="ECO:0000313" key="2">
    <source>
        <dbReference type="EMBL" id="KAK3348861.1"/>
    </source>
</evidence>
<gene>
    <name evidence="2" type="ORF">B0T25DRAFT_609108</name>
</gene>
<accession>A0AAJ0HDY4</accession>
<evidence type="ECO:0000256" key="1">
    <source>
        <dbReference type="SAM" id="Phobius"/>
    </source>
</evidence>
<name>A0AAJ0HDY4_9PEZI</name>
<keyword evidence="3" id="KW-1185">Reference proteome</keyword>
<comment type="caution">
    <text evidence="2">The sequence shown here is derived from an EMBL/GenBank/DDBJ whole genome shotgun (WGS) entry which is preliminary data.</text>
</comment>
<reference evidence="2" key="2">
    <citation type="submission" date="2023-06" db="EMBL/GenBank/DDBJ databases">
        <authorList>
            <consortium name="Lawrence Berkeley National Laboratory"/>
            <person name="Haridas S."/>
            <person name="Hensen N."/>
            <person name="Bonometti L."/>
            <person name="Westerberg I."/>
            <person name="Brannstrom I.O."/>
            <person name="Guillou S."/>
            <person name="Cros-Aarteil S."/>
            <person name="Calhoun S."/>
            <person name="Kuo A."/>
            <person name="Mondo S."/>
            <person name="Pangilinan J."/>
            <person name="Riley R."/>
            <person name="Labutti K."/>
            <person name="Andreopoulos B."/>
            <person name="Lipzen A."/>
            <person name="Chen C."/>
            <person name="Yanf M."/>
            <person name="Daum C."/>
            <person name="Ng V."/>
            <person name="Clum A."/>
            <person name="Steindorff A."/>
            <person name="Ohm R."/>
            <person name="Martin F."/>
            <person name="Silar P."/>
            <person name="Natvig D."/>
            <person name="Lalanne C."/>
            <person name="Gautier V."/>
            <person name="Ament-Velasquez S.L."/>
            <person name="Kruys A."/>
            <person name="Hutchinson M.I."/>
            <person name="Powell A.J."/>
            <person name="Barry K."/>
            <person name="Miller A.N."/>
            <person name="Grigoriev I.V."/>
            <person name="Debuchy R."/>
            <person name="Gladieux P."/>
            <person name="Thoren M.H."/>
            <person name="Johannesson H."/>
        </authorList>
    </citation>
    <scope>NUCLEOTIDE SEQUENCE</scope>
    <source>
        <strain evidence="2">CBS 955.72</strain>
    </source>
</reference>
<dbReference type="EMBL" id="JAUIQD010000005">
    <property type="protein sequence ID" value="KAK3348861.1"/>
    <property type="molecule type" value="Genomic_DNA"/>
</dbReference>